<dbReference type="EMBL" id="JABMCI010000055">
    <property type="protein sequence ID" value="NUU16785.1"/>
    <property type="molecule type" value="Genomic_DNA"/>
</dbReference>
<dbReference type="GO" id="GO:0016787">
    <property type="term" value="F:hydrolase activity"/>
    <property type="evidence" value="ECO:0007669"/>
    <property type="project" value="UniProtKB-KW"/>
</dbReference>
<evidence type="ECO:0000313" key="5">
    <source>
        <dbReference type="Proteomes" id="UP000565724"/>
    </source>
</evidence>
<dbReference type="PROSITE" id="PS51462">
    <property type="entry name" value="NUDIX"/>
    <property type="match status" value="1"/>
</dbReference>
<dbReference type="GO" id="GO:0019693">
    <property type="term" value="P:ribose phosphate metabolic process"/>
    <property type="evidence" value="ECO:0007669"/>
    <property type="project" value="TreeGrafter"/>
</dbReference>
<dbReference type="Gene3D" id="3.90.79.10">
    <property type="entry name" value="Nucleoside Triphosphate Pyrophosphohydrolase"/>
    <property type="match status" value="1"/>
</dbReference>
<comment type="caution">
    <text evidence="4">The sequence shown here is derived from an EMBL/GenBank/DDBJ whole genome shotgun (WGS) entry which is preliminary data.</text>
</comment>
<sequence length="183" mass="20291">MPGGTDAQRDVVELPGAVGIVALRDDGRVLLVRQYRHPVRRRLWEIPAGLLDSTSETPQDAGERELFEEGGLRASGWHTLVDTLTSPGMSDETIRILLARGLTSIDADEEYSRFDEEAEMERSWGDLDEAVRWCLDGTLENGLTIAGLLAARVARETRFADLRPSSTPWRARRAGSTTDDGQR</sequence>
<evidence type="ECO:0000256" key="1">
    <source>
        <dbReference type="ARBA" id="ARBA00022801"/>
    </source>
</evidence>
<organism evidence="4 5">
    <name type="scientific">Cellulomonas humilata</name>
    <dbReference type="NCBI Taxonomy" id="144055"/>
    <lineage>
        <taxon>Bacteria</taxon>
        <taxon>Bacillati</taxon>
        <taxon>Actinomycetota</taxon>
        <taxon>Actinomycetes</taxon>
        <taxon>Micrococcales</taxon>
        <taxon>Cellulomonadaceae</taxon>
        <taxon>Cellulomonas</taxon>
    </lineage>
</organism>
<dbReference type="Pfam" id="PF00293">
    <property type="entry name" value="NUDIX"/>
    <property type="match status" value="1"/>
</dbReference>
<dbReference type="PANTHER" id="PTHR11839:SF31">
    <property type="entry name" value="ADP-RIBOSE PYROPHOSPHATASE"/>
    <property type="match status" value="1"/>
</dbReference>
<dbReference type="PANTHER" id="PTHR11839">
    <property type="entry name" value="UDP/ADP-SUGAR PYROPHOSPHATASE"/>
    <property type="match status" value="1"/>
</dbReference>
<name>A0A7Y6A0Q9_9CELL</name>
<dbReference type="GO" id="GO:0005829">
    <property type="term" value="C:cytosol"/>
    <property type="evidence" value="ECO:0007669"/>
    <property type="project" value="TreeGrafter"/>
</dbReference>
<keyword evidence="1 4" id="KW-0378">Hydrolase</keyword>
<evidence type="ECO:0000259" key="3">
    <source>
        <dbReference type="PROSITE" id="PS51462"/>
    </source>
</evidence>
<feature type="region of interest" description="Disordered" evidence="2">
    <location>
        <begin position="164"/>
        <end position="183"/>
    </location>
</feature>
<keyword evidence="5" id="KW-1185">Reference proteome</keyword>
<protein>
    <submittedName>
        <fullName evidence="4">NUDIX hydrolase</fullName>
    </submittedName>
</protein>
<dbReference type="AlphaFoldDB" id="A0A7Y6A0Q9"/>
<proteinExistence type="predicted"/>
<dbReference type="Proteomes" id="UP000565724">
    <property type="component" value="Unassembled WGS sequence"/>
</dbReference>
<dbReference type="InterPro" id="IPR000086">
    <property type="entry name" value="NUDIX_hydrolase_dom"/>
</dbReference>
<evidence type="ECO:0000256" key="2">
    <source>
        <dbReference type="SAM" id="MobiDB-lite"/>
    </source>
</evidence>
<gene>
    <name evidence="4" type="ORF">HP550_05920</name>
</gene>
<reference evidence="4 5" key="1">
    <citation type="submission" date="2020-05" db="EMBL/GenBank/DDBJ databases">
        <title>Genome Sequencing of Type Strains.</title>
        <authorList>
            <person name="Lemaire J.F."/>
            <person name="Inderbitzin P."/>
            <person name="Gregorio O.A."/>
            <person name="Collins S.B."/>
            <person name="Wespe N."/>
            <person name="Knight-Connoni V."/>
        </authorList>
    </citation>
    <scope>NUCLEOTIDE SEQUENCE [LARGE SCALE GENOMIC DNA]</scope>
    <source>
        <strain evidence="4 5">ATCC 25174</strain>
    </source>
</reference>
<dbReference type="InterPro" id="IPR015797">
    <property type="entry name" value="NUDIX_hydrolase-like_dom_sf"/>
</dbReference>
<dbReference type="GO" id="GO:0006753">
    <property type="term" value="P:nucleoside phosphate metabolic process"/>
    <property type="evidence" value="ECO:0007669"/>
    <property type="project" value="TreeGrafter"/>
</dbReference>
<feature type="domain" description="Nudix hydrolase" evidence="3">
    <location>
        <begin position="13"/>
        <end position="149"/>
    </location>
</feature>
<accession>A0A7Y6A0Q9</accession>
<evidence type="ECO:0000313" key="4">
    <source>
        <dbReference type="EMBL" id="NUU16785.1"/>
    </source>
</evidence>
<dbReference type="SUPFAM" id="SSF55811">
    <property type="entry name" value="Nudix"/>
    <property type="match status" value="1"/>
</dbReference>